<feature type="compositionally biased region" description="Basic and acidic residues" evidence="5">
    <location>
        <begin position="112"/>
        <end position="121"/>
    </location>
</feature>
<keyword evidence="2 6" id="KW-0812">Transmembrane</keyword>
<gene>
    <name evidence="8" type="ORF">FC82_GL000831</name>
</gene>
<keyword evidence="1" id="KW-1003">Cell membrane</keyword>
<feature type="region of interest" description="Disordered" evidence="5">
    <location>
        <begin position="72"/>
        <end position="121"/>
    </location>
</feature>
<name>A0A0R2B4C8_SECCO</name>
<evidence type="ECO:0000256" key="1">
    <source>
        <dbReference type="ARBA" id="ARBA00022475"/>
    </source>
</evidence>
<keyword evidence="3 6" id="KW-1133">Transmembrane helix</keyword>
<dbReference type="Proteomes" id="UP000051845">
    <property type="component" value="Unassembled WGS sequence"/>
</dbReference>
<dbReference type="Pfam" id="PF06305">
    <property type="entry name" value="LapA_dom"/>
    <property type="match status" value="1"/>
</dbReference>
<sequence length="121" mass="13648">MMRLKRQGQLILGIILIIIIAVFSILNVTPVPINFGVVTVRWPLVIVLLGAVFIGALLMFLLTTVNHFQKRRQDKQQGEAPASKLEPETVKQHNRRITGAVAEQTKTTQPTHEQKEKDDDQ</sequence>
<evidence type="ECO:0000256" key="3">
    <source>
        <dbReference type="ARBA" id="ARBA00022989"/>
    </source>
</evidence>
<evidence type="ECO:0000256" key="2">
    <source>
        <dbReference type="ARBA" id="ARBA00022692"/>
    </source>
</evidence>
<evidence type="ECO:0000313" key="9">
    <source>
        <dbReference type="Proteomes" id="UP000051845"/>
    </source>
</evidence>
<dbReference type="InterPro" id="IPR010445">
    <property type="entry name" value="LapA_dom"/>
</dbReference>
<protein>
    <recommendedName>
        <fullName evidence="7">Lipopolysaccharide assembly protein A domain-containing protein</fullName>
    </recommendedName>
</protein>
<feature type="transmembrane region" description="Helical" evidence="6">
    <location>
        <begin position="12"/>
        <end position="30"/>
    </location>
</feature>
<evidence type="ECO:0000256" key="5">
    <source>
        <dbReference type="SAM" id="MobiDB-lite"/>
    </source>
</evidence>
<dbReference type="PATRIC" id="fig|1423733.4.peg.872"/>
<comment type="caution">
    <text evidence="8">The sequence shown here is derived from an EMBL/GenBank/DDBJ whole genome shotgun (WGS) entry which is preliminary data.</text>
</comment>
<proteinExistence type="predicted"/>
<dbReference type="AlphaFoldDB" id="A0A0R2B4C8"/>
<keyword evidence="4 6" id="KW-0472">Membrane</keyword>
<evidence type="ECO:0000259" key="7">
    <source>
        <dbReference type="Pfam" id="PF06305"/>
    </source>
</evidence>
<accession>A0A0R2B4C8</accession>
<organism evidence="8 9">
    <name type="scientific">Secundilactobacillus collinoides DSM 20515 = JCM 1123</name>
    <dbReference type="NCBI Taxonomy" id="1423733"/>
    <lineage>
        <taxon>Bacteria</taxon>
        <taxon>Bacillati</taxon>
        <taxon>Bacillota</taxon>
        <taxon>Bacilli</taxon>
        <taxon>Lactobacillales</taxon>
        <taxon>Lactobacillaceae</taxon>
        <taxon>Secundilactobacillus</taxon>
    </lineage>
</organism>
<feature type="domain" description="Lipopolysaccharide assembly protein A" evidence="7">
    <location>
        <begin position="27"/>
        <end position="77"/>
    </location>
</feature>
<feature type="transmembrane region" description="Helical" evidence="6">
    <location>
        <begin position="42"/>
        <end position="65"/>
    </location>
</feature>
<evidence type="ECO:0000256" key="6">
    <source>
        <dbReference type="SAM" id="Phobius"/>
    </source>
</evidence>
<dbReference type="PANTHER" id="PTHR41335:SF1">
    <property type="entry name" value="MEMBRANE PROTEIN"/>
    <property type="match status" value="1"/>
</dbReference>
<evidence type="ECO:0000313" key="8">
    <source>
        <dbReference type="EMBL" id="KRM74055.1"/>
    </source>
</evidence>
<evidence type="ECO:0000256" key="4">
    <source>
        <dbReference type="ARBA" id="ARBA00023136"/>
    </source>
</evidence>
<dbReference type="PANTHER" id="PTHR41335">
    <property type="entry name" value="MEMBRANE PROTEIN-RELATED"/>
    <property type="match status" value="1"/>
</dbReference>
<dbReference type="GO" id="GO:0005886">
    <property type="term" value="C:plasma membrane"/>
    <property type="evidence" value="ECO:0007669"/>
    <property type="project" value="InterPro"/>
</dbReference>
<reference evidence="8 9" key="1">
    <citation type="journal article" date="2015" name="Genome Announc.">
        <title>Expanding the biotechnology potential of lactobacilli through comparative genomics of 213 strains and associated genera.</title>
        <authorList>
            <person name="Sun Z."/>
            <person name="Harris H.M."/>
            <person name="McCann A."/>
            <person name="Guo C."/>
            <person name="Argimon S."/>
            <person name="Zhang W."/>
            <person name="Yang X."/>
            <person name="Jeffery I.B."/>
            <person name="Cooney J.C."/>
            <person name="Kagawa T.F."/>
            <person name="Liu W."/>
            <person name="Song Y."/>
            <person name="Salvetti E."/>
            <person name="Wrobel A."/>
            <person name="Rasinkangas P."/>
            <person name="Parkhill J."/>
            <person name="Rea M.C."/>
            <person name="O'Sullivan O."/>
            <person name="Ritari J."/>
            <person name="Douillard F.P."/>
            <person name="Paul Ross R."/>
            <person name="Yang R."/>
            <person name="Briner A.E."/>
            <person name="Felis G.E."/>
            <person name="de Vos W.M."/>
            <person name="Barrangou R."/>
            <person name="Klaenhammer T.R."/>
            <person name="Caufield P.W."/>
            <person name="Cui Y."/>
            <person name="Zhang H."/>
            <person name="O'Toole P.W."/>
        </authorList>
    </citation>
    <scope>NUCLEOTIDE SEQUENCE [LARGE SCALE GENOMIC DNA]</scope>
    <source>
        <strain evidence="8 9">DSM 20515</strain>
    </source>
</reference>
<dbReference type="EMBL" id="AYYR01000106">
    <property type="protein sequence ID" value="KRM74055.1"/>
    <property type="molecule type" value="Genomic_DNA"/>
</dbReference>